<dbReference type="EMBL" id="LLXI01001648">
    <property type="protein sequence ID" value="PKY54640.1"/>
    <property type="molecule type" value="Genomic_DNA"/>
</dbReference>
<evidence type="ECO:0000313" key="3">
    <source>
        <dbReference type="Proteomes" id="UP000234323"/>
    </source>
</evidence>
<dbReference type="SUPFAM" id="SSF56112">
    <property type="entry name" value="Protein kinase-like (PK-like)"/>
    <property type="match status" value="1"/>
</dbReference>
<dbReference type="PROSITE" id="PS50011">
    <property type="entry name" value="PROTEIN_KINASE_DOM"/>
    <property type="match status" value="1"/>
</dbReference>
<organism evidence="2 3">
    <name type="scientific">Rhizophagus irregularis</name>
    <dbReference type="NCBI Taxonomy" id="588596"/>
    <lineage>
        <taxon>Eukaryota</taxon>
        <taxon>Fungi</taxon>
        <taxon>Fungi incertae sedis</taxon>
        <taxon>Mucoromycota</taxon>
        <taxon>Glomeromycotina</taxon>
        <taxon>Glomeromycetes</taxon>
        <taxon>Glomerales</taxon>
        <taxon>Glomeraceae</taxon>
        <taxon>Rhizophagus</taxon>
    </lineage>
</organism>
<feature type="domain" description="Protein kinase" evidence="1">
    <location>
        <begin position="1410"/>
        <end position="1663"/>
    </location>
</feature>
<dbReference type="Proteomes" id="UP000234323">
    <property type="component" value="Unassembled WGS sequence"/>
</dbReference>
<protein>
    <recommendedName>
        <fullName evidence="1">Protein kinase domain-containing protein</fullName>
    </recommendedName>
</protein>
<dbReference type="GO" id="GO:0004674">
    <property type="term" value="F:protein serine/threonine kinase activity"/>
    <property type="evidence" value="ECO:0007669"/>
    <property type="project" value="TreeGrafter"/>
</dbReference>
<evidence type="ECO:0000259" key="1">
    <source>
        <dbReference type="PROSITE" id="PS50011"/>
    </source>
</evidence>
<dbReference type="VEuPathDB" id="FungiDB:RhiirA1_460253"/>
<dbReference type="PANTHER" id="PTHR44329">
    <property type="entry name" value="SERINE/THREONINE-PROTEIN KINASE TNNI3K-RELATED"/>
    <property type="match status" value="1"/>
</dbReference>
<dbReference type="Pfam" id="PF07714">
    <property type="entry name" value="PK_Tyr_Ser-Thr"/>
    <property type="match status" value="1"/>
</dbReference>
<dbReference type="PRINTS" id="PR00109">
    <property type="entry name" value="TYRKINASE"/>
</dbReference>
<dbReference type="InterPro" id="IPR000719">
    <property type="entry name" value="Prot_kinase_dom"/>
</dbReference>
<accession>A0A2I1H6Y5</accession>
<dbReference type="VEuPathDB" id="FungiDB:RhiirFUN_021971"/>
<dbReference type="InterPro" id="IPR001245">
    <property type="entry name" value="Ser-Thr/Tyr_kinase_cat_dom"/>
</dbReference>
<dbReference type="VEuPathDB" id="FungiDB:FUN_003184"/>
<dbReference type="PANTHER" id="PTHR44329:SF293">
    <property type="entry name" value="MITOGEN-ACTIVATED PROTEIN KINASE KINASE KINASE"/>
    <property type="match status" value="1"/>
</dbReference>
<dbReference type="InterPro" id="IPR051681">
    <property type="entry name" value="Ser/Thr_Kinases-Pseudokinases"/>
</dbReference>
<reference evidence="2 3" key="1">
    <citation type="submission" date="2015-10" db="EMBL/GenBank/DDBJ databases">
        <title>Genome analyses suggest a sexual origin of heterokaryosis in a supposedly ancient asexual fungus.</title>
        <authorList>
            <person name="Ropars J."/>
            <person name="Sedzielewska K."/>
            <person name="Noel J."/>
            <person name="Charron P."/>
            <person name="Farinelli L."/>
            <person name="Marton T."/>
            <person name="Kruger M."/>
            <person name="Pelin A."/>
            <person name="Brachmann A."/>
            <person name="Corradi N."/>
        </authorList>
    </citation>
    <scope>NUCLEOTIDE SEQUENCE [LARGE SCALE GENOMIC DNA]</scope>
    <source>
        <strain evidence="2 3">A4</strain>
    </source>
</reference>
<name>A0A2I1H6Y5_9GLOM</name>
<dbReference type="GO" id="GO:0005524">
    <property type="term" value="F:ATP binding"/>
    <property type="evidence" value="ECO:0007669"/>
    <property type="project" value="InterPro"/>
</dbReference>
<comment type="caution">
    <text evidence="2">The sequence shown here is derived from an EMBL/GenBank/DDBJ whole genome shotgun (WGS) entry which is preliminary data.</text>
</comment>
<evidence type="ECO:0000313" key="2">
    <source>
        <dbReference type="EMBL" id="PKY54640.1"/>
    </source>
</evidence>
<gene>
    <name evidence="2" type="ORF">RhiirA4_473568</name>
</gene>
<sequence length="1779" mass="208522">MELRSYNENSFNPTSRLKSSTEPIQFIFFNNRDDYCSYCRSYYSVTTCFRQKYCENCLSVYINNTAIMNIGVHISTRSFTQCDRHEPRNLNYCIRNIQEWCNSCSKILYFEQIVTNYKYDKIEDWMGINFSRSDIYCNLCGKLINGQISSDTTSIEFKSCSDCCQSQCKKCNRILSITINIINAEEEIFVKKIKTNCYNQIANYMDYANKNSNPLEVYNFINKLYIPSKTLKDWVLYSKISNLENDEPIGIFIPFNNNEETCYYCKTEYSTTILFKQKYCRHCLFLYIKYTSNNNLGALIIIDDDDDYAECGRHEPRDENFCSQNVQEWCNSCSEILYFNQIVTNHKYCKLDYYMRKQFNKSETYCNLCGKLINGQISSDTTSIEFKLCSDCYQVSSGWIESTLTKKAIPILYLPWWDASDQCIYCDQFLESKSDYYKCCLSCYITYIGCRYCLTTNIIFGITNQSQCKKCNRILSITINIINAEEEIFVKKIKTNCYNQIANYMDYANKNSNPLEVYNFINKLYIPSKTLKDWVLYSKISNLENDEPIGIFIPFNNNEETCYYCKTEYSTTILFKQKYCRHCLFLYIKYTSNNNLGALIIIDDDDDYAECGRHEPRDENFCSQNVQEWCNSCSEILYFNQIVTNHKYCKLDYYMRKQFNKSETYCNLCGKLINGQISSDTTSIEFKLCSDCYQVSSGWIESTLTKKAIPILYLPWWDASDQCISCDQFLESKSDYLKWCLSCFIIYIGCRYCLTTNIIFGITNQSQCKKCNRILSITINIIIYNFINKLYIPSKTLKDWVLYSQISNLENDKNIIIPSIPIIFFPFNNNEVTCYYCKRKYSITILFKQKYCRHCLFLYIKYTSNNNLDVLISIADNIQCDGHEPRNKDFCTQNIQEWCKSCSEILYFKQIVTNHKYDKLKYCKLRKSEIYCKLCEKLVNVQILSNTSSIEFKLCSNCHQVSSGWIESTLTEKAVPILYLPWWDASDQCINCDQSLEIKSDYYKCCLSCYITYIGCRYCLTTNIIFGITNQSQCKKCNKILSITSINIINAEEESFVKKIKTHYYKHIANYMDYANKNSNPLEIYNFINKLYIPFKTLTDWVLYPQISKLENDENIIIPSIPIILFPFNNNEETCYYCKRKYSITPLFKQKYCRHCLFLYIKYTFNNNLDVLISIADNIQCDPRNKDFCTQNIQEWCKSCSKMLYFNQIVTNHMYYDDTLYSKYYHIISELLSCNLYGNLVNQQISLNTNIELKLCSDCYQVFSGWIESTLTKKTIPILYLPWWDASDQCISCDQSLESKSDCQKWCLSCFTIYMGCRNCLSTNIIFGITDQSQCRKCRRVMFINKIDINANEVTYDLRSIDNNSKSAIANYMNSIDNNFNPIHVYNFVRKIFLNSRTDKLIKRVPYSQIANIEQVAKGGYGTIHKATWFGKEVAIKRFSDSQYIRNSFLNEVESFLQCSNLAYIIKVYGITQDHNTKDYMLIMEYANGGDLHKYLQKKFVDITWNKKLHILWKISEGLNAIHKKNFIHRDFHSGNILSSSYQSWLICDLGLSQPSNSTLSNNEIYGVIPYIAPEIFKGSEFSKESDIYSMGMIMWELTTGCKPFANIDHDVNLIYNIIYGKQPEITNDTPECFANLMKRCWNPDPSKRPLISEITESFSNWYYKDNSVEQFKQAESKRLELIESEQLGPEFSEKSHPGAIYTSRSLNSILNPSSTCSLNDIKLLEYNDDDDDEYISNECGLDIYTSGSKKRDISEISQIETQDRDDFDVVSKVQKLNN</sequence>
<dbReference type="InterPro" id="IPR011009">
    <property type="entry name" value="Kinase-like_dom_sf"/>
</dbReference>
<dbReference type="VEuPathDB" id="FungiDB:RhiirA1_486451"/>
<proteinExistence type="predicted"/>
<dbReference type="Gene3D" id="1.10.510.10">
    <property type="entry name" value="Transferase(Phosphotransferase) domain 1"/>
    <property type="match status" value="1"/>
</dbReference>
<keyword evidence="3" id="KW-1185">Reference proteome</keyword>